<reference evidence="3 4" key="1">
    <citation type="submission" date="2015-04" db="EMBL/GenBank/DDBJ databases">
        <title>Lasius niger genome sequencing.</title>
        <authorList>
            <person name="Konorov E.A."/>
            <person name="Nikitin M.A."/>
            <person name="Kirill M.V."/>
            <person name="Chang P."/>
        </authorList>
    </citation>
    <scope>NUCLEOTIDE SEQUENCE [LARGE SCALE GENOMIC DNA]</scope>
    <source>
        <tissue evidence="3">Whole</tissue>
    </source>
</reference>
<organism evidence="3 4">
    <name type="scientific">Lasius niger</name>
    <name type="common">Black garden ant</name>
    <dbReference type="NCBI Taxonomy" id="67767"/>
    <lineage>
        <taxon>Eukaryota</taxon>
        <taxon>Metazoa</taxon>
        <taxon>Ecdysozoa</taxon>
        <taxon>Arthropoda</taxon>
        <taxon>Hexapoda</taxon>
        <taxon>Insecta</taxon>
        <taxon>Pterygota</taxon>
        <taxon>Neoptera</taxon>
        <taxon>Endopterygota</taxon>
        <taxon>Hymenoptera</taxon>
        <taxon>Apocrita</taxon>
        <taxon>Aculeata</taxon>
        <taxon>Formicoidea</taxon>
        <taxon>Formicidae</taxon>
        <taxon>Formicinae</taxon>
        <taxon>Lasius</taxon>
        <taxon>Lasius</taxon>
    </lineage>
</organism>
<feature type="compositionally biased region" description="Low complexity" evidence="1">
    <location>
        <begin position="64"/>
        <end position="76"/>
    </location>
</feature>
<feature type="compositionally biased region" description="Basic and acidic residues" evidence="1">
    <location>
        <begin position="116"/>
        <end position="125"/>
    </location>
</feature>
<gene>
    <name evidence="3" type="ORF">RF55_7977</name>
</gene>
<name>A0A0J7KP41_LASNI</name>
<feature type="chain" id="PRO_5005290419" evidence="2">
    <location>
        <begin position="17"/>
        <end position="447"/>
    </location>
</feature>
<feature type="compositionally biased region" description="Polar residues" evidence="1">
    <location>
        <begin position="231"/>
        <end position="245"/>
    </location>
</feature>
<dbReference type="PaxDb" id="67767-A0A0J7KP41"/>
<feature type="compositionally biased region" description="Polar residues" evidence="1">
    <location>
        <begin position="101"/>
        <end position="115"/>
    </location>
</feature>
<protein>
    <submittedName>
        <fullName evidence="3">Protein naked cuticle-like protein</fullName>
    </submittedName>
</protein>
<dbReference type="OrthoDB" id="5953812at2759"/>
<keyword evidence="4" id="KW-1185">Reference proteome</keyword>
<dbReference type="PROSITE" id="PS51257">
    <property type="entry name" value="PROKAR_LIPOPROTEIN"/>
    <property type="match status" value="1"/>
</dbReference>
<accession>A0A0J7KP41</accession>
<evidence type="ECO:0000313" key="4">
    <source>
        <dbReference type="Proteomes" id="UP000036403"/>
    </source>
</evidence>
<proteinExistence type="predicted"/>
<feature type="compositionally biased region" description="Gly residues" evidence="1">
    <location>
        <begin position="24"/>
        <end position="39"/>
    </location>
</feature>
<dbReference type="Proteomes" id="UP000036403">
    <property type="component" value="Unassembled WGS sequence"/>
</dbReference>
<comment type="caution">
    <text evidence="3">The sequence shown here is derived from an EMBL/GenBank/DDBJ whole genome shotgun (WGS) entry which is preliminary data.</text>
</comment>
<evidence type="ECO:0000256" key="2">
    <source>
        <dbReference type="SAM" id="SignalP"/>
    </source>
</evidence>
<dbReference type="EMBL" id="LBMM01004789">
    <property type="protein sequence ID" value="KMQ92087.1"/>
    <property type="molecule type" value="Genomic_DNA"/>
</dbReference>
<evidence type="ECO:0000256" key="1">
    <source>
        <dbReference type="SAM" id="MobiDB-lite"/>
    </source>
</evidence>
<evidence type="ECO:0000313" key="3">
    <source>
        <dbReference type="EMBL" id="KMQ92087.1"/>
    </source>
</evidence>
<dbReference type="AlphaFoldDB" id="A0A0J7KP41"/>
<keyword evidence="2" id="KW-0732">Signal</keyword>
<dbReference type="STRING" id="67767.A0A0J7KP41"/>
<sequence>MPALARAMVMVVVVVGCCNRNGGGGGGSGHDGDGGGGATVVGTNTEGSDSEELLTGVPTACNVSSPPTTTTESQPTLISPAEPPQVAVDGPSIPAAGPTGNDEQPTCGTTKQLSFETERKEVETHSEDEDENAHANRVQQEELRRRVGPVSPYSNSSEGDVSDDSDTSPAFSPLTPLLTTNQRKRSGALQRQQLLEIIQANMEKNNLSFHTSRKRHQNSEQPRIPSHSPHLGTSNHNNQDCQESPRQAAANYHKPIRESATTHHSASFPKTPAKSRTANLRKTRHLTTRNNATVHHSSSSPQTAYSQLLNRNVIVPTTTVYNDTPQHTSGGNNTTTTTTHRNIVNLVPNNNQQQQTANHQTTITNNHNNLQRNDAQFVHSQQQCGRSKKHQLKHATREQDQARAMAQVVRWLEREFSQNAVAATSSRRHVHEHIHHHYHHYHAEALV</sequence>
<feature type="region of interest" description="Disordered" evidence="1">
    <location>
        <begin position="24"/>
        <end position="186"/>
    </location>
</feature>
<feature type="signal peptide" evidence="2">
    <location>
        <begin position="1"/>
        <end position="16"/>
    </location>
</feature>
<feature type="region of interest" description="Disordered" evidence="1">
    <location>
        <begin position="209"/>
        <end position="284"/>
    </location>
</feature>